<organism evidence="2 3">
    <name type="scientific">Colletotrichum shisoi</name>
    <dbReference type="NCBI Taxonomy" id="2078593"/>
    <lineage>
        <taxon>Eukaryota</taxon>
        <taxon>Fungi</taxon>
        <taxon>Dikarya</taxon>
        <taxon>Ascomycota</taxon>
        <taxon>Pezizomycotina</taxon>
        <taxon>Sordariomycetes</taxon>
        <taxon>Hypocreomycetidae</taxon>
        <taxon>Glomerellales</taxon>
        <taxon>Glomerellaceae</taxon>
        <taxon>Colletotrichum</taxon>
        <taxon>Colletotrichum destructivum species complex</taxon>
    </lineage>
</organism>
<evidence type="ECO:0000256" key="1">
    <source>
        <dbReference type="SAM" id="MobiDB-lite"/>
    </source>
</evidence>
<dbReference type="OrthoDB" id="10502137at2759"/>
<sequence length="261" mass="28528">MFSPFCLVDNCAHAGHGETRGTASSIRGHVSLDEDRCRVDWPSLAISMSKQDNNAPSLIHHTMQLPSLCAFLSIPNSTPPCSMTSSTQMLGFSRPEGSFQRTVMCCQRGMQSSAPVLHLNPSTLSAVSIFWWGTITQPSCSDMPARLLPPPLPLGHSHITGQCGRLRRPSLTTLLLWCLSTRTLTLSNQAGLLCSELHRLKPNLHAWSCVIHWLTPVSRRMSWDPPPHPTPRAPDTAVPPEGEGMRVPVHANPPAGPLFAR</sequence>
<name>A0A5Q4C7E1_9PEZI</name>
<evidence type="ECO:0000313" key="2">
    <source>
        <dbReference type="EMBL" id="TQN74434.1"/>
    </source>
</evidence>
<comment type="caution">
    <text evidence="2">The sequence shown here is derived from an EMBL/GenBank/DDBJ whole genome shotgun (WGS) entry which is preliminary data.</text>
</comment>
<evidence type="ECO:0000313" key="3">
    <source>
        <dbReference type="Proteomes" id="UP000326340"/>
    </source>
</evidence>
<protein>
    <submittedName>
        <fullName evidence="2">Uncharacterized protein</fullName>
    </submittedName>
</protein>
<dbReference type="AlphaFoldDB" id="A0A5Q4C7E1"/>
<dbReference type="Proteomes" id="UP000326340">
    <property type="component" value="Unassembled WGS sequence"/>
</dbReference>
<feature type="region of interest" description="Disordered" evidence="1">
    <location>
        <begin position="222"/>
        <end position="261"/>
    </location>
</feature>
<accession>A0A5Q4C7E1</accession>
<reference evidence="2 3" key="1">
    <citation type="journal article" date="2019" name="Sci. Rep.">
        <title>Colletotrichum shisoi sp. nov., an anthracnose pathogen of Perilla frutescens in Japan: molecular phylogenetic, morphological and genomic evidence.</title>
        <authorList>
            <person name="Gan P."/>
            <person name="Tsushima A."/>
            <person name="Hiroyama R."/>
            <person name="Narusaka M."/>
            <person name="Takano Y."/>
            <person name="Narusaka Y."/>
            <person name="Kawaradani M."/>
            <person name="Damm U."/>
            <person name="Shirasu K."/>
        </authorList>
    </citation>
    <scope>NUCLEOTIDE SEQUENCE [LARGE SCALE GENOMIC DNA]</scope>
    <source>
        <strain evidence="2 3">PG-2018a</strain>
    </source>
</reference>
<gene>
    <name evidence="2" type="ORF">CSHISOI_00944</name>
</gene>
<proteinExistence type="predicted"/>
<keyword evidence="3" id="KW-1185">Reference proteome</keyword>
<dbReference type="EMBL" id="PUHP01000038">
    <property type="protein sequence ID" value="TQN74434.1"/>
    <property type="molecule type" value="Genomic_DNA"/>
</dbReference>